<feature type="binding site" evidence="5">
    <location>
        <position position="184"/>
    </location>
    <ligand>
        <name>Fe cation</name>
        <dbReference type="ChEBI" id="CHEBI:24875"/>
        <note>catalytic</note>
    </ligand>
</feature>
<comment type="cofactor">
    <cofactor evidence="5">
        <name>Fe(2+)</name>
        <dbReference type="ChEBI" id="CHEBI:29033"/>
    </cofactor>
    <text evidence="5">Binds 1 Fe(2+) ion per subunit.</text>
</comment>
<dbReference type="PANTHER" id="PTHR16557:SF2">
    <property type="entry name" value="NUCLEIC ACID DIOXYGENASE ALKBH1"/>
    <property type="match status" value="1"/>
</dbReference>
<evidence type="ECO:0000259" key="6">
    <source>
        <dbReference type="PROSITE" id="PS51471"/>
    </source>
</evidence>
<name>A0A0D3IEW4_EMIH1</name>
<dbReference type="EnsemblProtists" id="EOD09799">
    <property type="protein sequence ID" value="EOD09799"/>
    <property type="gene ID" value="EMIHUDRAFT_358442"/>
</dbReference>
<keyword evidence="3" id="KW-0560">Oxidoreductase</keyword>
<feature type="binding site" evidence="5">
    <location>
        <position position="240"/>
    </location>
    <ligand>
        <name>Fe cation</name>
        <dbReference type="ChEBI" id="CHEBI:24875"/>
        <note>catalytic</note>
    </ligand>
</feature>
<evidence type="ECO:0000313" key="8">
    <source>
        <dbReference type="Proteomes" id="UP000013827"/>
    </source>
</evidence>
<keyword evidence="4 5" id="KW-0408">Iron</keyword>
<reference evidence="8" key="1">
    <citation type="journal article" date="2013" name="Nature">
        <title>Pan genome of the phytoplankton Emiliania underpins its global distribution.</title>
        <authorList>
            <person name="Read B.A."/>
            <person name="Kegel J."/>
            <person name="Klute M.J."/>
            <person name="Kuo A."/>
            <person name="Lefebvre S.C."/>
            <person name="Maumus F."/>
            <person name="Mayer C."/>
            <person name="Miller J."/>
            <person name="Monier A."/>
            <person name="Salamov A."/>
            <person name="Young J."/>
            <person name="Aguilar M."/>
            <person name="Claverie J.M."/>
            <person name="Frickenhaus S."/>
            <person name="Gonzalez K."/>
            <person name="Herman E.K."/>
            <person name="Lin Y.C."/>
            <person name="Napier J."/>
            <person name="Ogata H."/>
            <person name="Sarno A.F."/>
            <person name="Shmutz J."/>
            <person name="Schroeder D."/>
            <person name="de Vargas C."/>
            <person name="Verret F."/>
            <person name="von Dassow P."/>
            <person name="Valentin K."/>
            <person name="Van de Peer Y."/>
            <person name="Wheeler G."/>
            <person name="Dacks J.B."/>
            <person name="Delwiche C.F."/>
            <person name="Dyhrman S.T."/>
            <person name="Glockner G."/>
            <person name="John U."/>
            <person name="Richards T."/>
            <person name="Worden A.Z."/>
            <person name="Zhang X."/>
            <person name="Grigoriev I.V."/>
            <person name="Allen A.E."/>
            <person name="Bidle K."/>
            <person name="Borodovsky M."/>
            <person name="Bowler C."/>
            <person name="Brownlee C."/>
            <person name="Cock J.M."/>
            <person name="Elias M."/>
            <person name="Gladyshev V.N."/>
            <person name="Groth M."/>
            <person name="Guda C."/>
            <person name="Hadaegh A."/>
            <person name="Iglesias-Rodriguez M.D."/>
            <person name="Jenkins J."/>
            <person name="Jones B.M."/>
            <person name="Lawson T."/>
            <person name="Leese F."/>
            <person name="Lindquist E."/>
            <person name="Lobanov A."/>
            <person name="Lomsadze A."/>
            <person name="Malik S.B."/>
            <person name="Marsh M.E."/>
            <person name="Mackinder L."/>
            <person name="Mock T."/>
            <person name="Mueller-Roeber B."/>
            <person name="Pagarete A."/>
            <person name="Parker M."/>
            <person name="Probert I."/>
            <person name="Quesneville H."/>
            <person name="Raines C."/>
            <person name="Rensing S.A."/>
            <person name="Riano-Pachon D.M."/>
            <person name="Richier S."/>
            <person name="Rokitta S."/>
            <person name="Shiraiwa Y."/>
            <person name="Soanes D.M."/>
            <person name="van der Giezen M."/>
            <person name="Wahlund T.M."/>
            <person name="Williams B."/>
            <person name="Wilson W."/>
            <person name="Wolfe G."/>
            <person name="Wurch L.L."/>
        </authorList>
    </citation>
    <scope>NUCLEOTIDE SEQUENCE</scope>
</reference>
<evidence type="ECO:0000256" key="5">
    <source>
        <dbReference type="PIRSR" id="PIRSR604574-2"/>
    </source>
</evidence>
<reference evidence="7" key="2">
    <citation type="submission" date="2024-10" db="UniProtKB">
        <authorList>
            <consortium name="EnsemblProtists"/>
        </authorList>
    </citation>
    <scope>IDENTIFICATION</scope>
</reference>
<dbReference type="STRING" id="2903.R1DM64"/>
<dbReference type="PaxDb" id="2903-EOD09799"/>
<sequence length="316" mass="34144">MPTTDVYREAEKRWRHSLQEPGEELIDFELADDRVRRVDVAADAPDWLRGAQLYALCGVDGFRFLRCPFSPEEELRWSHAALAAWTEPEASESNLDLTHAGERGALWAQHEAAPSSSALRHLSWVTLGYHYQWSERRYDEARRSPFPPALGALGADLGRAVGQPLRPEAAIVNYYAPRSSMGGHCDDAEPCQDAPIVSLSFGLSATFLLGGPSRHAAPLAMRVRSGDVVVQGGASRGCYHGVARVLRGTAPARLREAASAGGGGGGGDDLRGVAEWLERGRININVRQVGPEAGWDEDPDAAAAVLAGGRRCRDDG</sequence>
<dbReference type="PROSITE" id="PS51471">
    <property type="entry name" value="FE2OG_OXY"/>
    <property type="match status" value="1"/>
</dbReference>
<dbReference type="InterPro" id="IPR037151">
    <property type="entry name" value="AlkB-like_sf"/>
</dbReference>
<keyword evidence="1 5" id="KW-0479">Metal-binding</keyword>
<dbReference type="GO" id="GO:0035515">
    <property type="term" value="F:oxidative RNA demethylase activity"/>
    <property type="evidence" value="ECO:0007669"/>
    <property type="project" value="TreeGrafter"/>
</dbReference>
<dbReference type="KEGG" id="ehx:EMIHUDRAFT_358442"/>
<dbReference type="GO" id="GO:0008198">
    <property type="term" value="F:ferrous iron binding"/>
    <property type="evidence" value="ECO:0007669"/>
    <property type="project" value="TreeGrafter"/>
</dbReference>
<dbReference type="GO" id="GO:0005737">
    <property type="term" value="C:cytoplasm"/>
    <property type="evidence" value="ECO:0007669"/>
    <property type="project" value="TreeGrafter"/>
</dbReference>
<protein>
    <recommendedName>
        <fullName evidence="6">Fe2OG dioxygenase domain-containing protein</fullName>
    </recommendedName>
</protein>
<accession>A0A0D3IEW4</accession>
<dbReference type="Pfam" id="PF13532">
    <property type="entry name" value="2OG-FeII_Oxy_2"/>
    <property type="match status" value="1"/>
</dbReference>
<dbReference type="SUPFAM" id="SSF51197">
    <property type="entry name" value="Clavaminate synthase-like"/>
    <property type="match status" value="1"/>
</dbReference>
<proteinExistence type="predicted"/>
<dbReference type="PANTHER" id="PTHR16557">
    <property type="entry name" value="ALKYLATED DNA REPAIR PROTEIN ALKB-RELATED"/>
    <property type="match status" value="1"/>
</dbReference>
<keyword evidence="2" id="KW-0223">Dioxygenase</keyword>
<evidence type="ECO:0000313" key="7">
    <source>
        <dbReference type="EnsemblProtists" id="EOD09799"/>
    </source>
</evidence>
<dbReference type="HOGENOM" id="CLU_029471_2_0_1"/>
<evidence type="ECO:0000256" key="2">
    <source>
        <dbReference type="ARBA" id="ARBA00022964"/>
    </source>
</evidence>
<dbReference type="Proteomes" id="UP000013827">
    <property type="component" value="Unassembled WGS sequence"/>
</dbReference>
<dbReference type="RefSeq" id="XP_005762228.1">
    <property type="nucleotide sequence ID" value="XM_005762171.1"/>
</dbReference>
<feature type="binding site" evidence="5">
    <location>
        <position position="186"/>
    </location>
    <ligand>
        <name>Fe cation</name>
        <dbReference type="ChEBI" id="CHEBI:24875"/>
        <note>catalytic</note>
    </ligand>
</feature>
<keyword evidence="8" id="KW-1185">Reference proteome</keyword>
<dbReference type="Gene3D" id="2.60.120.590">
    <property type="entry name" value="Alpha-ketoglutarate-dependent dioxygenase AlkB-like"/>
    <property type="match status" value="1"/>
</dbReference>
<dbReference type="GeneID" id="17255919"/>
<feature type="domain" description="Fe2OG dioxygenase" evidence="6">
    <location>
        <begin position="166"/>
        <end position="290"/>
    </location>
</feature>
<evidence type="ECO:0000256" key="4">
    <source>
        <dbReference type="ARBA" id="ARBA00023004"/>
    </source>
</evidence>
<dbReference type="InterPro" id="IPR004574">
    <property type="entry name" value="Alkb"/>
</dbReference>
<organism evidence="7 8">
    <name type="scientific">Emiliania huxleyi (strain CCMP1516)</name>
    <dbReference type="NCBI Taxonomy" id="280463"/>
    <lineage>
        <taxon>Eukaryota</taxon>
        <taxon>Haptista</taxon>
        <taxon>Haptophyta</taxon>
        <taxon>Prymnesiophyceae</taxon>
        <taxon>Isochrysidales</taxon>
        <taxon>Noelaerhabdaceae</taxon>
        <taxon>Emiliania</taxon>
    </lineage>
</organism>
<dbReference type="eggNOG" id="KOG2731">
    <property type="taxonomic scope" value="Eukaryota"/>
</dbReference>
<dbReference type="InterPro" id="IPR027450">
    <property type="entry name" value="AlkB-like"/>
</dbReference>
<dbReference type="GO" id="GO:0035516">
    <property type="term" value="F:broad specificity oxidative DNA demethylase activity"/>
    <property type="evidence" value="ECO:0007669"/>
    <property type="project" value="TreeGrafter"/>
</dbReference>
<dbReference type="GO" id="GO:0035513">
    <property type="term" value="P:oxidative RNA demethylation"/>
    <property type="evidence" value="ECO:0007669"/>
    <property type="project" value="TreeGrafter"/>
</dbReference>
<evidence type="ECO:0000256" key="3">
    <source>
        <dbReference type="ARBA" id="ARBA00023002"/>
    </source>
</evidence>
<dbReference type="InterPro" id="IPR005123">
    <property type="entry name" value="Oxoglu/Fe-dep_dioxygenase_dom"/>
</dbReference>
<evidence type="ECO:0000256" key="1">
    <source>
        <dbReference type="ARBA" id="ARBA00022723"/>
    </source>
</evidence>
<dbReference type="AlphaFoldDB" id="A0A0D3IEW4"/>